<accession>A0A840EN44</accession>
<gene>
    <name evidence="2" type="ORF">GGR32_000799</name>
</gene>
<dbReference type="EMBL" id="JACIFO010000002">
    <property type="protein sequence ID" value="MBB4118525.1"/>
    <property type="molecule type" value="Genomic_DNA"/>
</dbReference>
<evidence type="ECO:0000259" key="1">
    <source>
        <dbReference type="Pfam" id="PF17782"/>
    </source>
</evidence>
<dbReference type="InterPro" id="IPR041614">
    <property type="entry name" value="DprA_WH"/>
</dbReference>
<keyword evidence="3" id="KW-1185">Reference proteome</keyword>
<dbReference type="AlphaFoldDB" id="A0A840EN44"/>
<evidence type="ECO:0000313" key="2">
    <source>
        <dbReference type="EMBL" id="MBB4118525.1"/>
    </source>
</evidence>
<dbReference type="InterPro" id="IPR036388">
    <property type="entry name" value="WH-like_DNA-bd_sf"/>
</dbReference>
<protein>
    <submittedName>
        <fullName evidence="2">Putative Rossmann fold nucleotide-binding protein DprA/Smf involved in DNA uptake</fullName>
    </submittedName>
</protein>
<evidence type="ECO:0000313" key="3">
    <source>
        <dbReference type="Proteomes" id="UP000553034"/>
    </source>
</evidence>
<dbReference type="Pfam" id="PF17782">
    <property type="entry name" value="WHD_DprA"/>
    <property type="match status" value="1"/>
</dbReference>
<dbReference type="Gene3D" id="1.10.10.10">
    <property type="entry name" value="Winged helix-like DNA-binding domain superfamily/Winged helix DNA-binding domain"/>
    <property type="match status" value="1"/>
</dbReference>
<proteinExistence type="predicted"/>
<organism evidence="2 3">
    <name type="scientific">Mesonia hippocampi</name>
    <dbReference type="NCBI Taxonomy" id="1628250"/>
    <lineage>
        <taxon>Bacteria</taxon>
        <taxon>Pseudomonadati</taxon>
        <taxon>Bacteroidota</taxon>
        <taxon>Flavobacteriia</taxon>
        <taxon>Flavobacteriales</taxon>
        <taxon>Flavobacteriaceae</taxon>
        <taxon>Mesonia</taxon>
    </lineage>
</organism>
<comment type="caution">
    <text evidence="2">The sequence shown here is derived from an EMBL/GenBank/DDBJ whole genome shotgun (WGS) entry which is preliminary data.</text>
</comment>
<dbReference type="Proteomes" id="UP000553034">
    <property type="component" value="Unassembled WGS sequence"/>
</dbReference>
<dbReference type="RefSeq" id="WP_183476673.1">
    <property type="nucleotide sequence ID" value="NZ_JACIFO010000002.1"/>
</dbReference>
<feature type="domain" description="DprA winged helix" evidence="1">
    <location>
        <begin position="2"/>
        <end position="35"/>
    </location>
</feature>
<reference evidence="2 3" key="1">
    <citation type="submission" date="2020-08" db="EMBL/GenBank/DDBJ databases">
        <title>Genomic Encyclopedia of Type Strains, Phase IV (KMG-IV): sequencing the most valuable type-strain genomes for metagenomic binning, comparative biology and taxonomic classification.</title>
        <authorList>
            <person name="Goeker M."/>
        </authorList>
    </citation>
    <scope>NUCLEOTIDE SEQUENCE [LARGE SCALE GENOMIC DNA]</scope>
    <source>
        <strain evidence="2 3">DSM 29568</strain>
    </source>
</reference>
<name>A0A840EN44_9FLAO</name>
<sequence>MLDELALETQIPTYNLVGELLNLELKGVVKPLPGKKYELT</sequence>